<feature type="domain" description="MotA/TolQ/ExbB proton channel" evidence="10">
    <location>
        <begin position="73"/>
        <end position="188"/>
    </location>
</feature>
<comment type="subcellular location">
    <subcellularLocation>
        <location evidence="1">Cell membrane</location>
        <topology evidence="1">Multi-pass membrane protein</topology>
    </subcellularLocation>
    <subcellularLocation>
        <location evidence="8">Membrane</location>
        <topology evidence="8">Multi-pass membrane protein</topology>
    </subcellularLocation>
</comment>
<feature type="transmembrane region" description="Helical" evidence="9">
    <location>
        <begin position="114"/>
        <end position="137"/>
    </location>
</feature>
<evidence type="ECO:0000313" key="12">
    <source>
        <dbReference type="Proteomes" id="UP000003477"/>
    </source>
</evidence>
<evidence type="ECO:0000313" key="11">
    <source>
        <dbReference type="EMBL" id="EHJ14203.1"/>
    </source>
</evidence>
<organism evidence="11 12">
    <name type="scientific">Crocosphaera watsonii WH 0003</name>
    <dbReference type="NCBI Taxonomy" id="423471"/>
    <lineage>
        <taxon>Bacteria</taxon>
        <taxon>Bacillati</taxon>
        <taxon>Cyanobacteriota</taxon>
        <taxon>Cyanophyceae</taxon>
        <taxon>Oscillatoriophycideae</taxon>
        <taxon>Chroococcales</taxon>
        <taxon>Aphanothecaceae</taxon>
        <taxon>Crocosphaera</taxon>
    </lineage>
</organism>
<comment type="caution">
    <text evidence="11">The sequence shown here is derived from an EMBL/GenBank/DDBJ whole genome shotgun (WGS) entry which is preliminary data.</text>
</comment>
<reference evidence="11 12" key="1">
    <citation type="journal article" date="2011" name="Front. Microbiol.">
        <title>Two Strains of Crocosphaera watsonii with Highly Conserved Genomes are Distinguished by Strain-Specific Features.</title>
        <authorList>
            <person name="Bench S.R."/>
            <person name="Ilikchyan I.N."/>
            <person name="Tripp H.J."/>
            <person name="Zehr J.P."/>
        </authorList>
    </citation>
    <scope>NUCLEOTIDE SEQUENCE [LARGE SCALE GENOMIC DNA]</scope>
    <source>
        <strain evidence="11 12">WH 0003</strain>
    </source>
</reference>
<keyword evidence="7 9" id="KW-0472">Membrane</keyword>
<dbReference type="RefSeq" id="WP_007303626.1">
    <property type="nucleotide sequence ID" value="NZ_AESD01000178.1"/>
</dbReference>
<evidence type="ECO:0000256" key="7">
    <source>
        <dbReference type="ARBA" id="ARBA00023136"/>
    </source>
</evidence>
<keyword evidence="5 8" id="KW-0653">Protein transport</keyword>
<dbReference type="Pfam" id="PF01618">
    <property type="entry name" value="MotA_ExbB"/>
    <property type="match status" value="1"/>
</dbReference>
<keyword evidence="6 9" id="KW-1133">Transmembrane helix</keyword>
<evidence type="ECO:0000256" key="8">
    <source>
        <dbReference type="RuleBase" id="RU004057"/>
    </source>
</evidence>
<dbReference type="Proteomes" id="UP000003477">
    <property type="component" value="Unassembled WGS sequence"/>
</dbReference>
<sequence length="215" mass="23675">MTNFLVAGGIVAWPLLAFSLLGVALIIERFLFWFQIKAREKRVVNTVLKLYQGNEPMAAIAKLKKNADLPLCRIFLEALILYDATPTEFRLALETATQGELPLLKRFNTVFQTIIAVSPLLGLLGTILGLMRSFAALDIGNTGGTNTGAVTGGISEALTSTVMGLVVAIAILLFSNSFRSLYLKEFALIQEYAGQLELLYRRHYEKGNKPYATTR</sequence>
<evidence type="ECO:0000256" key="5">
    <source>
        <dbReference type="ARBA" id="ARBA00022927"/>
    </source>
</evidence>
<evidence type="ECO:0000256" key="6">
    <source>
        <dbReference type="ARBA" id="ARBA00022989"/>
    </source>
</evidence>
<dbReference type="EMBL" id="AESD01000178">
    <property type="protein sequence ID" value="EHJ14203.1"/>
    <property type="molecule type" value="Genomic_DNA"/>
</dbReference>
<dbReference type="GeneID" id="88764962"/>
<dbReference type="GO" id="GO:0017038">
    <property type="term" value="P:protein import"/>
    <property type="evidence" value="ECO:0007669"/>
    <property type="project" value="TreeGrafter"/>
</dbReference>
<dbReference type="AlphaFoldDB" id="G5J0S8"/>
<feature type="transmembrane region" description="Helical" evidence="9">
    <location>
        <begin position="12"/>
        <end position="32"/>
    </location>
</feature>
<dbReference type="InterPro" id="IPR002898">
    <property type="entry name" value="MotA_ExbB_proton_chnl"/>
</dbReference>
<evidence type="ECO:0000256" key="2">
    <source>
        <dbReference type="ARBA" id="ARBA00022448"/>
    </source>
</evidence>
<evidence type="ECO:0000259" key="10">
    <source>
        <dbReference type="Pfam" id="PF01618"/>
    </source>
</evidence>
<accession>G5J0S8</accession>
<dbReference type="PANTHER" id="PTHR30625:SF15">
    <property type="entry name" value="BIOPOLYMER TRANSPORT PROTEIN EXBB"/>
    <property type="match status" value="1"/>
</dbReference>
<name>G5J0S8_CROWT</name>
<gene>
    <name evidence="11" type="ORF">CWATWH0003_1116</name>
</gene>
<evidence type="ECO:0000256" key="1">
    <source>
        <dbReference type="ARBA" id="ARBA00004651"/>
    </source>
</evidence>
<proteinExistence type="inferred from homology"/>
<dbReference type="PANTHER" id="PTHR30625">
    <property type="entry name" value="PROTEIN TOLQ"/>
    <property type="match status" value="1"/>
</dbReference>
<evidence type="ECO:0000256" key="3">
    <source>
        <dbReference type="ARBA" id="ARBA00022475"/>
    </source>
</evidence>
<dbReference type="InterPro" id="IPR050790">
    <property type="entry name" value="ExbB/TolQ_transport"/>
</dbReference>
<dbReference type="GO" id="GO:0005886">
    <property type="term" value="C:plasma membrane"/>
    <property type="evidence" value="ECO:0007669"/>
    <property type="project" value="UniProtKB-SubCell"/>
</dbReference>
<feature type="transmembrane region" description="Helical" evidence="9">
    <location>
        <begin position="157"/>
        <end position="174"/>
    </location>
</feature>
<evidence type="ECO:0000256" key="4">
    <source>
        <dbReference type="ARBA" id="ARBA00022692"/>
    </source>
</evidence>
<keyword evidence="4 9" id="KW-0812">Transmembrane</keyword>
<keyword evidence="3" id="KW-1003">Cell membrane</keyword>
<protein>
    <submittedName>
        <fullName evidence="11">Ferric siderophore transport system, biopolymer transport protein ExbB</fullName>
    </submittedName>
</protein>
<evidence type="ECO:0000256" key="9">
    <source>
        <dbReference type="SAM" id="Phobius"/>
    </source>
</evidence>
<dbReference type="PATRIC" id="fig|423471.3.peg.1032"/>
<keyword evidence="2 8" id="KW-0813">Transport</keyword>
<comment type="similarity">
    <text evidence="8">Belongs to the exbB/tolQ family.</text>
</comment>